<evidence type="ECO:0000313" key="3">
    <source>
        <dbReference type="Proteomes" id="UP000765509"/>
    </source>
</evidence>
<organism evidence="2 3">
    <name type="scientific">Austropuccinia psidii MF-1</name>
    <dbReference type="NCBI Taxonomy" id="1389203"/>
    <lineage>
        <taxon>Eukaryota</taxon>
        <taxon>Fungi</taxon>
        <taxon>Dikarya</taxon>
        <taxon>Basidiomycota</taxon>
        <taxon>Pucciniomycotina</taxon>
        <taxon>Pucciniomycetes</taxon>
        <taxon>Pucciniales</taxon>
        <taxon>Sphaerophragmiaceae</taxon>
        <taxon>Austropuccinia</taxon>
    </lineage>
</organism>
<protein>
    <submittedName>
        <fullName evidence="2">Uncharacterized protein</fullName>
    </submittedName>
</protein>
<reference evidence="2" key="1">
    <citation type="submission" date="2021-03" db="EMBL/GenBank/DDBJ databases">
        <title>Draft genome sequence of rust myrtle Austropuccinia psidii MF-1, a brazilian biotype.</title>
        <authorList>
            <person name="Quecine M.C."/>
            <person name="Pachon D.M.R."/>
            <person name="Bonatelli M.L."/>
            <person name="Correr F.H."/>
            <person name="Franceschini L.M."/>
            <person name="Leite T.F."/>
            <person name="Margarido G.R.A."/>
            <person name="Almeida C.A."/>
            <person name="Ferrarezi J.A."/>
            <person name="Labate C.A."/>
        </authorList>
    </citation>
    <scope>NUCLEOTIDE SEQUENCE</scope>
    <source>
        <strain evidence="2">MF-1</strain>
    </source>
</reference>
<keyword evidence="3" id="KW-1185">Reference proteome</keyword>
<dbReference type="Proteomes" id="UP000765509">
    <property type="component" value="Unassembled WGS sequence"/>
</dbReference>
<sequence>MGKRNMMPLTAEWRENNPPPHKPVPKSASVASRRNSNVKKQPQTHNKGKGKAPPTNPYRKCYRIPKIQQDAMENVSDGHNHDGNGENRGSQIKISEIISEILNGILDLYIAKNYVKNHIYGQNSDICNNIKTKI</sequence>
<accession>A0A9Q3CKX7</accession>
<evidence type="ECO:0000256" key="1">
    <source>
        <dbReference type="SAM" id="MobiDB-lite"/>
    </source>
</evidence>
<proteinExistence type="predicted"/>
<dbReference type="AlphaFoldDB" id="A0A9Q3CKX7"/>
<dbReference type="EMBL" id="AVOT02007702">
    <property type="protein sequence ID" value="MBW0484476.1"/>
    <property type="molecule type" value="Genomic_DNA"/>
</dbReference>
<gene>
    <name evidence="2" type="ORF">O181_024191</name>
</gene>
<comment type="caution">
    <text evidence="2">The sequence shown here is derived from an EMBL/GenBank/DDBJ whole genome shotgun (WGS) entry which is preliminary data.</text>
</comment>
<name>A0A9Q3CKX7_9BASI</name>
<feature type="region of interest" description="Disordered" evidence="1">
    <location>
        <begin position="1"/>
        <end position="59"/>
    </location>
</feature>
<evidence type="ECO:0000313" key="2">
    <source>
        <dbReference type="EMBL" id="MBW0484476.1"/>
    </source>
</evidence>
<feature type="compositionally biased region" description="Polar residues" evidence="1">
    <location>
        <begin position="29"/>
        <end position="45"/>
    </location>
</feature>